<dbReference type="HOGENOM" id="CLU_047929_2_0_6"/>
<dbReference type="InterPro" id="IPR014756">
    <property type="entry name" value="Ig_E-set"/>
</dbReference>
<reference evidence="4 5" key="1">
    <citation type="journal article" date="2012" name="J. Bacteriol.">
        <title>Complete Genome Sequence of Providencia stuartii Clinical Isolate MRSN 2154.</title>
        <authorList>
            <person name="Clifford R.J."/>
            <person name="Hang J."/>
            <person name="Riley M.C."/>
            <person name="Onmus-Leone F."/>
            <person name="Kuschner R.A."/>
            <person name="Lesho E.P."/>
            <person name="Waterman P.E."/>
        </authorList>
    </citation>
    <scope>NUCLEOTIDE SEQUENCE [LARGE SCALE GENOMIC DNA]</scope>
    <source>
        <strain evidence="4 5">MRSN 2154</strain>
    </source>
</reference>
<dbReference type="EMBL" id="CP003488">
    <property type="protein sequence ID" value="AFH92687.1"/>
    <property type="molecule type" value="Genomic_DNA"/>
</dbReference>
<name>A0A140NJ78_PROSM</name>
<dbReference type="GeneID" id="93518464"/>
<sequence length="203" mass="22614">MKNQFKHLISLSCLGSLLLGVSQFALAHGYTTEPPSRAYLCSVRNTTELKNTGCGNQVPYDPHSFEAPKGFPEAGPADGVIASAAIAAHSEMDEQSPTRWVKSELKTGKNTFAWYLTVVHSTDSWRYFITKPDWDPSQPLTRDSFDLTPFCVKYENGVRPPVVTEIECDVPKDRSGYHVILAVWDVYDTSNAFYQVSDVNISD</sequence>
<accession>A0A140NJ78</accession>
<dbReference type="PATRIC" id="fig|1157951.4.peg.794"/>
<dbReference type="Gene3D" id="2.70.50.50">
    <property type="entry name" value="chitin-binding protein cbp21"/>
    <property type="match status" value="1"/>
</dbReference>
<feature type="chain" id="PRO_5007303743" evidence="2">
    <location>
        <begin position="28"/>
        <end position="203"/>
    </location>
</feature>
<dbReference type="Pfam" id="PF03067">
    <property type="entry name" value="LPMO_10"/>
    <property type="match status" value="1"/>
</dbReference>
<evidence type="ECO:0000256" key="2">
    <source>
        <dbReference type="SAM" id="SignalP"/>
    </source>
</evidence>
<evidence type="ECO:0000259" key="3">
    <source>
        <dbReference type="Pfam" id="PF03067"/>
    </source>
</evidence>
<dbReference type="KEGG" id="psi:S70_04025"/>
<evidence type="ECO:0000313" key="5">
    <source>
        <dbReference type="Proteomes" id="UP000005012"/>
    </source>
</evidence>
<feature type="signal peptide" evidence="2">
    <location>
        <begin position="1"/>
        <end position="27"/>
    </location>
</feature>
<keyword evidence="1 2" id="KW-0732">Signal</keyword>
<dbReference type="PANTHER" id="PTHR34823:SF1">
    <property type="entry name" value="CHITIN-BINDING TYPE-4 DOMAIN-CONTAINING PROTEIN"/>
    <property type="match status" value="1"/>
</dbReference>
<evidence type="ECO:0000313" key="4">
    <source>
        <dbReference type="EMBL" id="AFH92687.1"/>
    </source>
</evidence>
<dbReference type="RefSeq" id="WP_004922007.1">
    <property type="nucleotide sequence ID" value="NC_017731.1"/>
</dbReference>
<dbReference type="AlphaFoldDB" id="A0A140NJ78"/>
<organism evidence="4 5">
    <name type="scientific">Providencia stuartii (strain MRSN 2154)</name>
    <dbReference type="NCBI Taxonomy" id="1157951"/>
    <lineage>
        <taxon>Bacteria</taxon>
        <taxon>Pseudomonadati</taxon>
        <taxon>Pseudomonadota</taxon>
        <taxon>Gammaproteobacteria</taxon>
        <taxon>Enterobacterales</taxon>
        <taxon>Morganellaceae</taxon>
        <taxon>Providencia</taxon>
    </lineage>
</organism>
<feature type="domain" description="Chitin-binding type-4" evidence="3">
    <location>
        <begin position="28"/>
        <end position="199"/>
    </location>
</feature>
<dbReference type="SUPFAM" id="SSF81296">
    <property type="entry name" value="E set domains"/>
    <property type="match status" value="1"/>
</dbReference>
<reference evidence="5" key="2">
    <citation type="submission" date="2012-04" db="EMBL/GenBank/DDBJ databases">
        <title>Complete genome sequence of Providencia stuartii clinical isolate MRSN 2154.</title>
        <authorList>
            <person name="Clifford R.J."/>
            <person name="Hang J."/>
            <person name="Riley M.C."/>
            <person name="Onmus-Leone F."/>
            <person name="Kuschner R.A."/>
            <person name="Lesho E.P."/>
            <person name="Waterman P.E."/>
        </authorList>
    </citation>
    <scope>NUCLEOTIDE SEQUENCE [LARGE SCALE GENOMIC DNA]</scope>
    <source>
        <strain evidence="5">MRSN 2154</strain>
    </source>
</reference>
<dbReference type="Proteomes" id="UP000005012">
    <property type="component" value="Chromosome"/>
</dbReference>
<evidence type="ECO:0000256" key="1">
    <source>
        <dbReference type="ARBA" id="ARBA00022729"/>
    </source>
</evidence>
<gene>
    <name evidence="4" type="ordered locus">S70_04025</name>
</gene>
<proteinExistence type="predicted"/>
<dbReference type="InterPro" id="IPR004302">
    <property type="entry name" value="Cellulose/chitin-bd_N"/>
</dbReference>
<dbReference type="CDD" id="cd21177">
    <property type="entry name" value="LPMO_AA10"/>
    <property type="match status" value="1"/>
</dbReference>
<dbReference type="OrthoDB" id="3675244at2"/>
<dbReference type="PANTHER" id="PTHR34823">
    <property type="entry name" value="GLCNAC-BINDING PROTEIN A"/>
    <property type="match status" value="1"/>
</dbReference>
<dbReference type="InterPro" id="IPR051024">
    <property type="entry name" value="GlcNAc_Chitin_IntDeg"/>
</dbReference>
<protein>
    <submittedName>
        <fullName evidence="4">Chitin-binding domain-containing protein</fullName>
    </submittedName>
</protein>